<dbReference type="Pfam" id="PF01061">
    <property type="entry name" value="ABC2_membrane"/>
    <property type="match status" value="1"/>
</dbReference>
<keyword evidence="3 6" id="KW-1133">Transmembrane helix</keyword>
<dbReference type="GO" id="GO:0046677">
    <property type="term" value="P:response to antibiotic"/>
    <property type="evidence" value="ECO:0007669"/>
    <property type="project" value="UniProtKB-KW"/>
</dbReference>
<dbReference type="InterPro" id="IPR000412">
    <property type="entry name" value="ABC_2_transport"/>
</dbReference>
<comment type="subcellular location">
    <subcellularLocation>
        <location evidence="1">Membrane</location>
        <topology evidence="1">Multi-pass membrane protein</topology>
    </subcellularLocation>
</comment>
<keyword evidence="2 6" id="KW-0812">Transmembrane</keyword>
<gene>
    <name evidence="8" type="ORF">CLV71_10849</name>
</gene>
<feature type="transmembrane region" description="Helical" evidence="6">
    <location>
        <begin position="47"/>
        <end position="68"/>
    </location>
</feature>
<protein>
    <submittedName>
        <fullName evidence="8">ABC-2 type transport system permease protein</fullName>
    </submittedName>
</protein>
<feature type="transmembrane region" description="Helical" evidence="6">
    <location>
        <begin position="99"/>
        <end position="125"/>
    </location>
</feature>
<dbReference type="GO" id="GO:0140359">
    <property type="term" value="F:ABC-type transporter activity"/>
    <property type="evidence" value="ECO:0007669"/>
    <property type="project" value="InterPro"/>
</dbReference>
<name>A0A4R7VHW7_9PSEU</name>
<sequence length="255" mass="27117">MRLFLAAFGFQLRKAWRSPDTLQAWLTTPFLTVVILAIADHSGRVDLAPYAVVAPTLMALWTITLFSAGEMITDERAQGTLEALVATPASFSTIVTGRLCAVVGLGLLAMAEAWLTAGLVFGLWISPAHPVVLLACLLVSAAAMAGTASVLTPLFVLAPSARILQNTLSYPFYLLGGVLVPAAELPEWLRPASRVIFLSWSSDLLRDGLASPPVAWVAPRLAVVALLGAAAYAVGVLLLRRVLLRVRHDGTLPQT</sequence>
<organism evidence="8 9">
    <name type="scientific">Actinophytocola oryzae</name>
    <dbReference type="NCBI Taxonomy" id="502181"/>
    <lineage>
        <taxon>Bacteria</taxon>
        <taxon>Bacillati</taxon>
        <taxon>Actinomycetota</taxon>
        <taxon>Actinomycetes</taxon>
        <taxon>Pseudonocardiales</taxon>
        <taxon>Pseudonocardiaceae</taxon>
    </lineage>
</organism>
<evidence type="ECO:0000313" key="8">
    <source>
        <dbReference type="EMBL" id="TDV48689.1"/>
    </source>
</evidence>
<feature type="transmembrane region" description="Helical" evidence="6">
    <location>
        <begin position="170"/>
        <end position="189"/>
    </location>
</feature>
<dbReference type="InterPro" id="IPR013525">
    <property type="entry name" value="ABC2_TM"/>
</dbReference>
<feature type="transmembrane region" description="Helical" evidence="6">
    <location>
        <begin position="131"/>
        <end position="158"/>
    </location>
</feature>
<feature type="transmembrane region" description="Helical" evidence="6">
    <location>
        <begin position="221"/>
        <end position="239"/>
    </location>
</feature>
<dbReference type="OrthoDB" id="9255971at2"/>
<dbReference type="RefSeq" id="WP_133904745.1">
    <property type="nucleotide sequence ID" value="NZ_SOCP01000008.1"/>
</dbReference>
<dbReference type="PANTHER" id="PTHR43027">
    <property type="entry name" value="DOXORUBICIN RESISTANCE ABC TRANSPORTER PERMEASE PROTEIN DRRC-RELATED"/>
    <property type="match status" value="1"/>
</dbReference>
<keyword evidence="9" id="KW-1185">Reference proteome</keyword>
<dbReference type="EMBL" id="SOCP01000008">
    <property type="protein sequence ID" value="TDV48689.1"/>
    <property type="molecule type" value="Genomic_DNA"/>
</dbReference>
<feature type="domain" description="ABC-2 type transporter transmembrane" evidence="7">
    <location>
        <begin position="4"/>
        <end position="208"/>
    </location>
</feature>
<dbReference type="PIRSF" id="PIRSF006648">
    <property type="entry name" value="DrrB"/>
    <property type="match status" value="1"/>
</dbReference>
<proteinExistence type="predicted"/>
<dbReference type="PANTHER" id="PTHR43027:SF1">
    <property type="entry name" value="DOXORUBICIN RESISTANCE ABC TRANSPORTER PERMEASE PROTEIN DRRC-RELATED"/>
    <property type="match status" value="1"/>
</dbReference>
<evidence type="ECO:0000256" key="6">
    <source>
        <dbReference type="SAM" id="Phobius"/>
    </source>
</evidence>
<evidence type="ECO:0000256" key="3">
    <source>
        <dbReference type="ARBA" id="ARBA00022989"/>
    </source>
</evidence>
<dbReference type="GO" id="GO:0043190">
    <property type="term" value="C:ATP-binding cassette (ABC) transporter complex"/>
    <property type="evidence" value="ECO:0007669"/>
    <property type="project" value="InterPro"/>
</dbReference>
<keyword evidence="5" id="KW-0046">Antibiotic resistance</keyword>
<evidence type="ECO:0000256" key="4">
    <source>
        <dbReference type="ARBA" id="ARBA00023136"/>
    </source>
</evidence>
<reference evidence="8 9" key="1">
    <citation type="submission" date="2019-03" db="EMBL/GenBank/DDBJ databases">
        <title>Genomic Encyclopedia of Archaeal and Bacterial Type Strains, Phase II (KMG-II): from individual species to whole genera.</title>
        <authorList>
            <person name="Goeker M."/>
        </authorList>
    </citation>
    <scope>NUCLEOTIDE SEQUENCE [LARGE SCALE GENOMIC DNA]</scope>
    <source>
        <strain evidence="8 9">DSM 45499</strain>
    </source>
</reference>
<keyword evidence="4 6" id="KW-0472">Membrane</keyword>
<evidence type="ECO:0000313" key="9">
    <source>
        <dbReference type="Proteomes" id="UP000294927"/>
    </source>
</evidence>
<dbReference type="AlphaFoldDB" id="A0A4R7VHW7"/>
<dbReference type="InterPro" id="IPR052902">
    <property type="entry name" value="ABC-2_transporter"/>
</dbReference>
<dbReference type="Proteomes" id="UP000294927">
    <property type="component" value="Unassembled WGS sequence"/>
</dbReference>
<evidence type="ECO:0000259" key="7">
    <source>
        <dbReference type="Pfam" id="PF01061"/>
    </source>
</evidence>
<accession>A0A4R7VHW7</accession>
<comment type="caution">
    <text evidence="8">The sequence shown here is derived from an EMBL/GenBank/DDBJ whole genome shotgun (WGS) entry which is preliminary data.</text>
</comment>
<evidence type="ECO:0000256" key="1">
    <source>
        <dbReference type="ARBA" id="ARBA00004141"/>
    </source>
</evidence>
<evidence type="ECO:0000256" key="5">
    <source>
        <dbReference type="ARBA" id="ARBA00023251"/>
    </source>
</evidence>
<evidence type="ECO:0000256" key="2">
    <source>
        <dbReference type="ARBA" id="ARBA00022692"/>
    </source>
</evidence>